<dbReference type="SUPFAM" id="SSF103473">
    <property type="entry name" value="MFS general substrate transporter"/>
    <property type="match status" value="1"/>
</dbReference>
<evidence type="ECO:0000256" key="5">
    <source>
        <dbReference type="ARBA" id="ARBA00023136"/>
    </source>
</evidence>
<dbReference type="GeneID" id="1208253"/>
<evidence type="ECO:0000256" key="1">
    <source>
        <dbReference type="ARBA" id="ARBA00004141"/>
    </source>
</evidence>
<keyword evidence="2" id="KW-0813">Transport</keyword>
<dbReference type="RefSeq" id="NP_819411.1">
    <property type="nucleotide sequence ID" value="NC_002971.4"/>
</dbReference>
<dbReference type="PATRIC" id="fig|227377.7.peg.363"/>
<comment type="subcellular location">
    <subcellularLocation>
        <location evidence="1">Membrane</location>
        <topology evidence="1">Multi-pass membrane protein</topology>
    </subcellularLocation>
</comment>
<dbReference type="OrthoDB" id="9814303at2"/>
<feature type="transmembrane region" description="Helical" evidence="6">
    <location>
        <begin position="49"/>
        <end position="68"/>
    </location>
</feature>
<feature type="transmembrane region" description="Helical" evidence="6">
    <location>
        <begin position="104"/>
        <end position="123"/>
    </location>
</feature>
<evidence type="ECO:0000256" key="2">
    <source>
        <dbReference type="ARBA" id="ARBA00022448"/>
    </source>
</evidence>
<dbReference type="PROSITE" id="PS00216">
    <property type="entry name" value="SUGAR_TRANSPORT_1"/>
    <property type="match status" value="1"/>
</dbReference>
<dbReference type="GO" id="GO:1990961">
    <property type="term" value="P:xenobiotic detoxification by transmembrane export across the plasma membrane"/>
    <property type="evidence" value="ECO:0000318"/>
    <property type="project" value="GO_Central"/>
</dbReference>
<dbReference type="PANTHER" id="PTHR23502:SF132">
    <property type="entry name" value="POLYAMINE TRANSPORTER 2-RELATED"/>
    <property type="match status" value="1"/>
</dbReference>
<evidence type="ECO:0000313" key="8">
    <source>
        <dbReference type="EMBL" id="AAO89925.1"/>
    </source>
</evidence>
<keyword evidence="4 6" id="KW-1133">Transmembrane helix</keyword>
<dbReference type="eggNOG" id="COG2814">
    <property type="taxonomic scope" value="Bacteria"/>
</dbReference>
<dbReference type="STRING" id="227377.CBU_0371"/>
<name>Q83EF2_COXBU</name>
<evidence type="ECO:0000256" key="3">
    <source>
        <dbReference type="ARBA" id="ARBA00022692"/>
    </source>
</evidence>
<dbReference type="InterPro" id="IPR011701">
    <property type="entry name" value="MFS"/>
</dbReference>
<feature type="transmembrane region" description="Helical" evidence="6">
    <location>
        <begin position="283"/>
        <end position="302"/>
    </location>
</feature>
<dbReference type="InterPro" id="IPR020846">
    <property type="entry name" value="MFS_dom"/>
</dbReference>
<dbReference type="PANTHER" id="PTHR23502">
    <property type="entry name" value="MAJOR FACILITATOR SUPERFAMILY"/>
    <property type="match status" value="1"/>
</dbReference>
<organism evidence="8 9">
    <name type="scientific">Coxiella burnetii (strain RSA 493 / Nine Mile phase I)</name>
    <dbReference type="NCBI Taxonomy" id="227377"/>
    <lineage>
        <taxon>Bacteria</taxon>
        <taxon>Pseudomonadati</taxon>
        <taxon>Pseudomonadota</taxon>
        <taxon>Gammaproteobacteria</taxon>
        <taxon>Legionellales</taxon>
        <taxon>Coxiellaceae</taxon>
        <taxon>Coxiella</taxon>
    </lineage>
</organism>
<dbReference type="InterPro" id="IPR036259">
    <property type="entry name" value="MFS_trans_sf"/>
</dbReference>
<accession>Q83EF2</accession>
<reference evidence="8 9" key="2">
    <citation type="journal article" date="2009" name="Infect. Immun.">
        <title>Comparative genomics reveal extensive transposon-mediated genomic plasticity and diversity among potential effector proteins within the genus Coxiella.</title>
        <authorList>
            <person name="Beare P.A."/>
            <person name="Unsworth N."/>
            <person name="Andoh M."/>
            <person name="Voth D.E."/>
            <person name="Omsland A."/>
            <person name="Gilk S.D."/>
            <person name="Williams K.P."/>
            <person name="Sobral B.W."/>
            <person name="Kupko J.J.III."/>
            <person name="Porcella S.F."/>
            <person name="Samuel J.E."/>
            <person name="Heinzen R.A."/>
        </authorList>
    </citation>
    <scope>NUCLEOTIDE SEQUENCE [LARGE SCALE GENOMIC DNA]</scope>
    <source>
        <strain evidence="9">RSA 493 / Nine Mile phase I</strain>
    </source>
</reference>
<reference evidence="8 9" key="1">
    <citation type="journal article" date="2003" name="Proc. Natl. Acad. Sci. U.S.A.">
        <title>Complete genome sequence of the Q-fever pathogen, Coxiella burnetii.</title>
        <authorList>
            <person name="Seshadri R."/>
            <person name="Paulsen I.T."/>
            <person name="Eisen J.A."/>
            <person name="Read T.D."/>
            <person name="Nelson K.E."/>
            <person name="Nelson W.C."/>
            <person name="Ward N.L."/>
            <person name="Tettelin H."/>
            <person name="Davidsen T.M."/>
            <person name="Beanan M.J."/>
            <person name="Deboy R.T."/>
            <person name="Daugherty S.C."/>
            <person name="Brinkac L.M."/>
            <person name="Madupu R."/>
            <person name="Dodson R.J."/>
            <person name="Khouri H.M."/>
            <person name="Lee K.H."/>
            <person name="Carty H.A."/>
            <person name="Scanlan D."/>
            <person name="Heinzen R.A."/>
            <person name="Thompson H.A."/>
            <person name="Samuel J.E."/>
            <person name="Fraser C.M."/>
            <person name="Heidelberg J.F."/>
        </authorList>
    </citation>
    <scope>NUCLEOTIDE SEQUENCE [LARGE SCALE GENOMIC DNA]</scope>
    <source>
        <strain evidence="9">RSA 493 / Nine Mile phase I</strain>
    </source>
</reference>
<feature type="domain" description="Major facilitator superfamily (MFS) profile" evidence="7">
    <location>
        <begin position="15"/>
        <end position="397"/>
    </location>
</feature>
<keyword evidence="9" id="KW-1185">Reference proteome</keyword>
<keyword evidence="3 6" id="KW-0812">Transmembrane</keyword>
<dbReference type="GO" id="GO:0005886">
    <property type="term" value="C:plasma membrane"/>
    <property type="evidence" value="ECO:0000318"/>
    <property type="project" value="GO_Central"/>
</dbReference>
<dbReference type="RefSeq" id="WP_010957532.1">
    <property type="nucleotide sequence ID" value="NC_002971.4"/>
</dbReference>
<dbReference type="Proteomes" id="UP000002671">
    <property type="component" value="Chromosome"/>
</dbReference>
<dbReference type="AlphaFoldDB" id="Q83EF2"/>
<gene>
    <name evidence="8" type="ordered locus">CBU_0371</name>
</gene>
<feature type="transmembrane region" description="Helical" evidence="6">
    <location>
        <begin position="80"/>
        <end position="98"/>
    </location>
</feature>
<protein>
    <submittedName>
        <fullName evidence="8">Multidrug resistance transporter, Bcr family</fullName>
    </submittedName>
</protein>
<feature type="transmembrane region" description="Helical" evidence="6">
    <location>
        <begin position="210"/>
        <end position="231"/>
    </location>
</feature>
<feature type="transmembrane region" description="Helical" evidence="6">
    <location>
        <begin position="251"/>
        <end position="271"/>
    </location>
</feature>
<dbReference type="KEGG" id="cbu:CBU_0371"/>
<dbReference type="GO" id="GO:0015385">
    <property type="term" value="F:sodium:proton antiporter activity"/>
    <property type="evidence" value="ECO:0000318"/>
    <property type="project" value="GO_Central"/>
</dbReference>
<sequence length="397" mass="44733">MGNELQLSNRQKTFFGVLVCLIIPLSGMSTDIYLPSLPAIAQHFQTGKSLSQVTVTSFVLALALSQLIAGPVSDAMGRKILILTALFVQFLAIVAIIYSTTIQWMIGLRFLQGLGAAFMMVPVRAINMDVLSGHALKKQLNYNTISFAIGPIIAPFIGGYLQHHFGWQSNFYFLLIYIIIVSGLVLLFYRETLSFRHSFSIRHLWKNYDIILRNFYFLLLGIFLGTLWGYVAIFNITAPFLVQTVLQRSAITYGHIALLMGVALFLGNIINRLSFYMDKKIKIQGALWSISLLTLIMLILSGRGHLSLTLLTIPTFFIIFFSGIIIPILMGEAMIFFPELAASANACFFTLIWLTFSLFTYLATWIKIHSLFPLAMAYLCINLFCLIAYYGFIRRLD</sequence>
<dbReference type="HOGENOM" id="CLU_001265_47_1_6"/>
<dbReference type="EMBL" id="AE016828">
    <property type="protein sequence ID" value="AAO89925.1"/>
    <property type="molecule type" value="Genomic_DNA"/>
</dbReference>
<feature type="transmembrane region" description="Helical" evidence="6">
    <location>
        <begin position="308"/>
        <end position="330"/>
    </location>
</feature>
<evidence type="ECO:0000313" key="9">
    <source>
        <dbReference type="Proteomes" id="UP000002671"/>
    </source>
</evidence>
<feature type="transmembrane region" description="Helical" evidence="6">
    <location>
        <begin position="171"/>
        <end position="189"/>
    </location>
</feature>
<proteinExistence type="predicted"/>
<evidence type="ECO:0000259" key="7">
    <source>
        <dbReference type="PROSITE" id="PS50850"/>
    </source>
</evidence>
<feature type="transmembrane region" description="Helical" evidence="6">
    <location>
        <begin position="372"/>
        <end position="392"/>
    </location>
</feature>
<feature type="transmembrane region" description="Helical" evidence="6">
    <location>
        <begin position="144"/>
        <end position="165"/>
    </location>
</feature>
<dbReference type="EnsemblBacteria" id="AAO89925">
    <property type="protein sequence ID" value="AAO89925"/>
    <property type="gene ID" value="CBU_0371"/>
</dbReference>
<dbReference type="Pfam" id="PF07690">
    <property type="entry name" value="MFS_1"/>
    <property type="match status" value="1"/>
</dbReference>
<dbReference type="Gene3D" id="1.20.1720.10">
    <property type="entry name" value="Multidrug resistance protein D"/>
    <property type="match status" value="1"/>
</dbReference>
<keyword evidence="5 6" id="KW-0472">Membrane</keyword>
<feature type="transmembrane region" description="Helical" evidence="6">
    <location>
        <begin position="12"/>
        <end position="29"/>
    </location>
</feature>
<dbReference type="InterPro" id="IPR005829">
    <property type="entry name" value="Sugar_transporter_CS"/>
</dbReference>
<evidence type="ECO:0000256" key="4">
    <source>
        <dbReference type="ARBA" id="ARBA00022989"/>
    </source>
</evidence>
<evidence type="ECO:0000256" key="6">
    <source>
        <dbReference type="SAM" id="Phobius"/>
    </source>
</evidence>
<dbReference type="PROSITE" id="PS50850">
    <property type="entry name" value="MFS"/>
    <property type="match status" value="1"/>
</dbReference>
<feature type="transmembrane region" description="Helical" evidence="6">
    <location>
        <begin position="342"/>
        <end position="366"/>
    </location>
</feature>